<dbReference type="Pfam" id="PF07729">
    <property type="entry name" value="FCD"/>
    <property type="match status" value="1"/>
</dbReference>
<dbReference type="InterPro" id="IPR008920">
    <property type="entry name" value="TF_FadR/GntR_C"/>
</dbReference>
<keyword evidence="1" id="KW-0805">Transcription regulation</keyword>
<dbReference type="SMART" id="SM00345">
    <property type="entry name" value="HTH_GNTR"/>
    <property type="match status" value="1"/>
</dbReference>
<reference evidence="5 6" key="1">
    <citation type="submission" date="2020-10" db="EMBL/GenBank/DDBJ databases">
        <title>Sequencing the genomes of 1000 actinobacteria strains.</title>
        <authorList>
            <person name="Klenk H.-P."/>
        </authorList>
    </citation>
    <scope>NUCLEOTIDE SEQUENCE [LARGE SCALE GENOMIC DNA]</scope>
    <source>
        <strain evidence="5 6">DSM 43748</strain>
    </source>
</reference>
<organism evidence="5 6">
    <name type="scientific">Nonomuraea africana</name>
    <dbReference type="NCBI Taxonomy" id="46171"/>
    <lineage>
        <taxon>Bacteria</taxon>
        <taxon>Bacillati</taxon>
        <taxon>Actinomycetota</taxon>
        <taxon>Actinomycetes</taxon>
        <taxon>Streptosporangiales</taxon>
        <taxon>Streptosporangiaceae</taxon>
        <taxon>Nonomuraea</taxon>
    </lineage>
</organism>
<dbReference type="InterPro" id="IPR011711">
    <property type="entry name" value="GntR_C"/>
</dbReference>
<proteinExistence type="predicted"/>
<dbReference type="Gene3D" id="1.20.120.530">
    <property type="entry name" value="GntR ligand-binding domain-like"/>
    <property type="match status" value="1"/>
</dbReference>
<keyword evidence="6" id="KW-1185">Reference proteome</keyword>
<evidence type="ECO:0000313" key="5">
    <source>
        <dbReference type="EMBL" id="MBE1559162.1"/>
    </source>
</evidence>
<dbReference type="CDD" id="cd07377">
    <property type="entry name" value="WHTH_GntR"/>
    <property type="match status" value="1"/>
</dbReference>
<dbReference type="SUPFAM" id="SSF46785">
    <property type="entry name" value="Winged helix' DNA-binding domain"/>
    <property type="match status" value="1"/>
</dbReference>
<dbReference type="PROSITE" id="PS50949">
    <property type="entry name" value="HTH_GNTR"/>
    <property type="match status" value="1"/>
</dbReference>
<dbReference type="EMBL" id="JADBEF010000001">
    <property type="protein sequence ID" value="MBE1559162.1"/>
    <property type="molecule type" value="Genomic_DNA"/>
</dbReference>
<dbReference type="GO" id="GO:0003677">
    <property type="term" value="F:DNA binding"/>
    <property type="evidence" value="ECO:0007669"/>
    <property type="project" value="UniProtKB-KW"/>
</dbReference>
<keyword evidence="2 5" id="KW-0238">DNA-binding</keyword>
<dbReference type="PRINTS" id="PR00035">
    <property type="entry name" value="HTHGNTR"/>
</dbReference>
<accession>A0ABR9KAX4</accession>
<dbReference type="SUPFAM" id="SSF48008">
    <property type="entry name" value="GntR ligand-binding domain-like"/>
    <property type="match status" value="1"/>
</dbReference>
<name>A0ABR9KAX4_9ACTN</name>
<dbReference type="InterPro" id="IPR000524">
    <property type="entry name" value="Tscrpt_reg_HTH_GntR"/>
</dbReference>
<dbReference type="InterPro" id="IPR036390">
    <property type="entry name" value="WH_DNA-bd_sf"/>
</dbReference>
<evidence type="ECO:0000256" key="1">
    <source>
        <dbReference type="ARBA" id="ARBA00023015"/>
    </source>
</evidence>
<feature type="domain" description="HTH gntR-type" evidence="4">
    <location>
        <begin position="7"/>
        <end position="74"/>
    </location>
</feature>
<sequence>MRIESPPSMVQLATEALMRMLLSGALKPGDRVVENQLTQELGVSRPPLREAMRVLEQQGLITQLPRRGAFVTELTLHDIYEISTLRRELERMAVDLGVPVRDQARLERCRTALAKQGEAARAGDQVGVIQHAYEFHSSVIGLSGHRRVEEAYRSIQLQMLVCMRMNRQARADSESLVEDWRRHQRLLEVIETGDREAVHHELATHGATAFTEGLEDRVGGHSPESLAWLERTRAEKGRT</sequence>
<evidence type="ECO:0000256" key="2">
    <source>
        <dbReference type="ARBA" id="ARBA00023125"/>
    </source>
</evidence>
<dbReference type="Proteomes" id="UP000661607">
    <property type="component" value="Unassembled WGS sequence"/>
</dbReference>
<dbReference type="Gene3D" id="1.10.10.10">
    <property type="entry name" value="Winged helix-like DNA-binding domain superfamily/Winged helix DNA-binding domain"/>
    <property type="match status" value="1"/>
</dbReference>
<dbReference type="Pfam" id="PF00392">
    <property type="entry name" value="GntR"/>
    <property type="match status" value="1"/>
</dbReference>
<dbReference type="PANTHER" id="PTHR43537:SF45">
    <property type="entry name" value="GNTR FAMILY REGULATORY PROTEIN"/>
    <property type="match status" value="1"/>
</dbReference>
<comment type="caution">
    <text evidence="5">The sequence shown here is derived from an EMBL/GenBank/DDBJ whole genome shotgun (WGS) entry which is preliminary data.</text>
</comment>
<dbReference type="SMART" id="SM00895">
    <property type="entry name" value="FCD"/>
    <property type="match status" value="1"/>
</dbReference>
<keyword evidence="3" id="KW-0804">Transcription</keyword>
<evidence type="ECO:0000313" key="6">
    <source>
        <dbReference type="Proteomes" id="UP000661607"/>
    </source>
</evidence>
<evidence type="ECO:0000259" key="4">
    <source>
        <dbReference type="PROSITE" id="PS50949"/>
    </source>
</evidence>
<evidence type="ECO:0000256" key="3">
    <source>
        <dbReference type="ARBA" id="ARBA00023163"/>
    </source>
</evidence>
<dbReference type="InterPro" id="IPR036388">
    <property type="entry name" value="WH-like_DNA-bd_sf"/>
</dbReference>
<gene>
    <name evidence="5" type="ORF">H4W81_001941</name>
</gene>
<dbReference type="RefSeq" id="WP_192774477.1">
    <property type="nucleotide sequence ID" value="NZ_BAAASY010000001.1"/>
</dbReference>
<dbReference type="PANTHER" id="PTHR43537">
    <property type="entry name" value="TRANSCRIPTIONAL REGULATOR, GNTR FAMILY"/>
    <property type="match status" value="1"/>
</dbReference>
<protein>
    <submittedName>
        <fullName evidence="5">DNA-binding GntR family transcriptional regulator</fullName>
    </submittedName>
</protein>